<keyword evidence="8" id="KW-1185">Reference proteome</keyword>
<proteinExistence type="inferred from homology"/>
<evidence type="ECO:0000256" key="3">
    <source>
        <dbReference type="ARBA" id="ARBA00023239"/>
    </source>
</evidence>
<dbReference type="FunFam" id="3.20.20.70:FF:000071">
    <property type="entry name" value="Hydroxymethylglutaryl-CoA lyase"/>
    <property type="match status" value="1"/>
</dbReference>
<gene>
    <name evidence="5" type="ORF">BK049_17955</name>
    <name evidence="6" type="ORF">M5W27_17495</name>
</gene>
<accession>A0AAC9IL40</accession>
<dbReference type="GO" id="GO:0004419">
    <property type="term" value="F:hydroxymethylglutaryl-CoA lyase activity"/>
    <property type="evidence" value="ECO:0007669"/>
    <property type="project" value="TreeGrafter"/>
</dbReference>
<dbReference type="Gene3D" id="3.20.20.70">
    <property type="entry name" value="Aldolase class I"/>
    <property type="match status" value="1"/>
</dbReference>
<dbReference type="PANTHER" id="PTHR42738">
    <property type="entry name" value="HYDROXYMETHYLGLUTARYL-COA LYASE"/>
    <property type="match status" value="1"/>
</dbReference>
<evidence type="ECO:0000256" key="2">
    <source>
        <dbReference type="ARBA" id="ARBA00022723"/>
    </source>
</evidence>
<dbReference type="InterPro" id="IPR013785">
    <property type="entry name" value="Aldolase_TIM"/>
</dbReference>
<reference evidence="5 7" key="1">
    <citation type="submission" date="2016-10" db="EMBL/GenBank/DDBJ databases">
        <title>Whole genome sequence of hyper active fibrinolysis bacterium Bacillus pumilus strain VV3 isolated from fermented rice.</title>
        <authorList>
            <person name="Mariadas V.A."/>
            <person name="Vijayaraghavan P."/>
            <person name="Dhandapani V."/>
        </authorList>
    </citation>
    <scope>NUCLEOTIDE SEQUENCE [LARGE SCALE GENOMIC DNA]</scope>
    <source>
        <strain evidence="5 7">VV3</strain>
    </source>
</reference>
<dbReference type="RefSeq" id="WP_071169101.1">
    <property type="nucleotide sequence ID" value="NZ_CP017786.1"/>
</dbReference>
<dbReference type="EMBL" id="JAMDMH010000049">
    <property type="protein sequence ID" value="MCY9577575.1"/>
    <property type="molecule type" value="Genomic_DNA"/>
</dbReference>
<keyword evidence="2" id="KW-0479">Metal-binding</keyword>
<organism evidence="5 7">
    <name type="scientific">Bacillus xiamenensis</name>
    <dbReference type="NCBI Taxonomy" id="1178537"/>
    <lineage>
        <taxon>Bacteria</taxon>
        <taxon>Bacillati</taxon>
        <taxon>Bacillota</taxon>
        <taxon>Bacilli</taxon>
        <taxon>Bacillales</taxon>
        <taxon>Bacillaceae</taxon>
        <taxon>Bacillus</taxon>
    </lineage>
</organism>
<evidence type="ECO:0000313" key="6">
    <source>
        <dbReference type="EMBL" id="MCY9577575.1"/>
    </source>
</evidence>
<name>A0AAC9IL40_9BACI</name>
<dbReference type="PROSITE" id="PS50991">
    <property type="entry name" value="PYR_CT"/>
    <property type="match status" value="1"/>
</dbReference>
<sequence>MALPKSVLIREVGPRDGLQNESVWLDTNEKRTWIDLLAAAQLPYIEVTSFVHPAWVPALKDARELAQSLNKKDKITYAALIPNEKGLAHFFEANLDIGAMFVSSSETHNKKNMNQSIQETLPVIKQMTADLKAEGRKTRAYLSTVFGCPYEKQVPMDQVLRLTEYLLSCGIDEISLGDTIGEAHPLQVERRLDILLERFPADKIALHFHDTKGMGLANIYTALKAGITIFDASSGGLGGCPYAPGSSGNVATEDVVHMLHKLGIETNVDFPRLIRAAEWIEAKVDRTLPSHCLHAFHSHYLIKDE</sequence>
<feature type="domain" description="Pyruvate carboxyltransferase" evidence="4">
    <location>
        <begin position="7"/>
        <end position="274"/>
    </location>
</feature>
<keyword evidence="3 5" id="KW-0456">Lyase</keyword>
<dbReference type="PANTHER" id="PTHR42738:SF7">
    <property type="entry name" value="HYDROXYMETHYLGLUTARYL-COA LYASE"/>
    <property type="match status" value="1"/>
</dbReference>
<dbReference type="GO" id="GO:0046872">
    <property type="term" value="F:metal ion binding"/>
    <property type="evidence" value="ECO:0007669"/>
    <property type="project" value="UniProtKB-KW"/>
</dbReference>
<dbReference type="NCBIfam" id="NF004283">
    <property type="entry name" value="PRK05692.1"/>
    <property type="match status" value="1"/>
</dbReference>
<dbReference type="InterPro" id="IPR000891">
    <property type="entry name" value="PYR_CT"/>
</dbReference>
<dbReference type="EMBL" id="CP017786">
    <property type="protein sequence ID" value="AOZ90438.1"/>
    <property type="molecule type" value="Genomic_DNA"/>
</dbReference>
<protein>
    <submittedName>
        <fullName evidence="5">Hydroxymethylglutaryl-CoA lyase</fullName>
    </submittedName>
</protein>
<evidence type="ECO:0000259" key="4">
    <source>
        <dbReference type="PROSITE" id="PS50991"/>
    </source>
</evidence>
<evidence type="ECO:0000313" key="8">
    <source>
        <dbReference type="Proteomes" id="UP001527057"/>
    </source>
</evidence>
<reference evidence="6 8" key="2">
    <citation type="submission" date="2022-05" db="EMBL/GenBank/DDBJ databases">
        <title>Genome Sequencing of Bee-Associated Microbes.</title>
        <authorList>
            <person name="Dunlap C."/>
        </authorList>
    </citation>
    <scope>NUCLEOTIDE SEQUENCE [LARGE SCALE GENOMIC DNA]</scope>
    <source>
        <strain evidence="6 8">CBP-1093</strain>
    </source>
</reference>
<dbReference type="SUPFAM" id="SSF51569">
    <property type="entry name" value="Aldolase"/>
    <property type="match status" value="1"/>
</dbReference>
<evidence type="ECO:0000256" key="1">
    <source>
        <dbReference type="ARBA" id="ARBA00009405"/>
    </source>
</evidence>
<comment type="similarity">
    <text evidence="1">Belongs to the HMG-CoA lyase family.</text>
</comment>
<dbReference type="CDD" id="cd07938">
    <property type="entry name" value="DRE_TIM_HMGL"/>
    <property type="match status" value="1"/>
</dbReference>
<dbReference type="AlphaFoldDB" id="A0AAC9IL40"/>
<dbReference type="GO" id="GO:0046951">
    <property type="term" value="P:ketone body biosynthetic process"/>
    <property type="evidence" value="ECO:0007669"/>
    <property type="project" value="TreeGrafter"/>
</dbReference>
<dbReference type="InterPro" id="IPR043594">
    <property type="entry name" value="HMGL"/>
</dbReference>
<dbReference type="Proteomes" id="UP001527057">
    <property type="component" value="Unassembled WGS sequence"/>
</dbReference>
<evidence type="ECO:0000313" key="5">
    <source>
        <dbReference type="EMBL" id="AOZ90438.1"/>
    </source>
</evidence>
<dbReference type="KEGG" id="bxi:BK049_17955"/>
<dbReference type="Proteomes" id="UP000177709">
    <property type="component" value="Chromosome"/>
</dbReference>
<dbReference type="Pfam" id="PF00682">
    <property type="entry name" value="HMGL-like"/>
    <property type="match status" value="1"/>
</dbReference>
<evidence type="ECO:0000313" key="7">
    <source>
        <dbReference type="Proteomes" id="UP000177709"/>
    </source>
</evidence>
<dbReference type="GO" id="GO:0006552">
    <property type="term" value="P:L-leucine catabolic process"/>
    <property type="evidence" value="ECO:0007669"/>
    <property type="project" value="TreeGrafter"/>
</dbReference>